<accession>A0A8K0CRZ3</accession>
<feature type="region of interest" description="Disordered" evidence="1">
    <location>
        <begin position="1"/>
        <end position="46"/>
    </location>
</feature>
<gene>
    <name evidence="2" type="ORF">ILUMI_13613</name>
</gene>
<name>A0A8K0CRZ3_IGNLU</name>
<reference evidence="2" key="1">
    <citation type="submission" date="2019-08" db="EMBL/GenBank/DDBJ databases">
        <title>The genome of the North American firefly Photinus pyralis.</title>
        <authorList>
            <consortium name="Photinus pyralis genome working group"/>
            <person name="Fallon T.R."/>
            <person name="Sander Lower S.E."/>
            <person name="Weng J.-K."/>
        </authorList>
    </citation>
    <scope>NUCLEOTIDE SEQUENCE</scope>
    <source>
        <strain evidence="2">TRF0915ILg1</strain>
        <tissue evidence="2">Whole body</tissue>
    </source>
</reference>
<sequence length="524" mass="60412">MQEATSNVTAEYTGTPAEAEAVESTDNYLPDPGSTSRWTGHHGHHKRKYNEDQLRLVRSFIEELPKYQSHYSRSDNPNRMFMTMEYTTDNCYEVYQSKCLEENGIPVFLDKFRRIFTEEYNITFKAPKSDFCSTCDSIYFSLVDAKAKNNVPRIEQLNTELDLHHKRAQARRKAIANASKEVSENPGTYAITFDLQQALPIPKLYTRPTFYKKKVFCYNFSIHCLHSSQGYFYTWDETTAGRGHTLLPSDRDPKCWEEVLKKVQKKTSFKVYRMTQLDFKNISTLRQHSQQPTSASFGIRNAVRMEFSSEDLPTMHASQSYSGEAFDAPFMEDLPLKYDTPLEIHNSKLEHVMSCLPWIPQAYHGISTNKCHDRSLAGAQGTALEKTCRKWPVQGSVKPNAKFKDVVDGSLNDIYKLGSNDFAVILSGTTDFNSQEKLNLKVVTDYLEKCATKNVIVCTVSYCFHEQSLNEKIYKFNAGLYKKVAVLQKQYNVNKFLVRNDYTRQGLHFNIKGKYKLRDELKLL</sequence>
<dbReference type="EMBL" id="VTPC01008675">
    <property type="protein sequence ID" value="KAF2892553.1"/>
    <property type="molecule type" value="Genomic_DNA"/>
</dbReference>
<comment type="caution">
    <text evidence="2">The sequence shown here is derived from an EMBL/GenBank/DDBJ whole genome shotgun (WGS) entry which is preliminary data.</text>
</comment>
<proteinExistence type="predicted"/>
<keyword evidence="3" id="KW-1185">Reference proteome</keyword>
<dbReference type="PANTHER" id="PTHR10773">
    <property type="entry name" value="DNA-DIRECTED RNA POLYMERASES I, II, AND III SUBUNIT RPABC2"/>
    <property type="match status" value="1"/>
</dbReference>
<evidence type="ECO:0000256" key="1">
    <source>
        <dbReference type="SAM" id="MobiDB-lite"/>
    </source>
</evidence>
<dbReference type="OrthoDB" id="6763847at2759"/>
<evidence type="ECO:0000313" key="2">
    <source>
        <dbReference type="EMBL" id="KAF2892553.1"/>
    </source>
</evidence>
<protein>
    <submittedName>
        <fullName evidence="2">Uncharacterized protein</fullName>
    </submittedName>
</protein>
<dbReference type="Proteomes" id="UP000801492">
    <property type="component" value="Unassembled WGS sequence"/>
</dbReference>
<organism evidence="2 3">
    <name type="scientific">Ignelater luminosus</name>
    <name type="common">Cucubano</name>
    <name type="synonym">Pyrophorus luminosus</name>
    <dbReference type="NCBI Taxonomy" id="2038154"/>
    <lineage>
        <taxon>Eukaryota</taxon>
        <taxon>Metazoa</taxon>
        <taxon>Ecdysozoa</taxon>
        <taxon>Arthropoda</taxon>
        <taxon>Hexapoda</taxon>
        <taxon>Insecta</taxon>
        <taxon>Pterygota</taxon>
        <taxon>Neoptera</taxon>
        <taxon>Endopterygota</taxon>
        <taxon>Coleoptera</taxon>
        <taxon>Polyphaga</taxon>
        <taxon>Elateriformia</taxon>
        <taxon>Elateroidea</taxon>
        <taxon>Elateridae</taxon>
        <taxon>Agrypninae</taxon>
        <taxon>Pyrophorini</taxon>
        <taxon>Ignelater</taxon>
    </lineage>
</organism>
<feature type="compositionally biased region" description="Polar residues" evidence="1">
    <location>
        <begin position="1"/>
        <end position="12"/>
    </location>
</feature>
<evidence type="ECO:0000313" key="3">
    <source>
        <dbReference type="Proteomes" id="UP000801492"/>
    </source>
</evidence>
<dbReference type="PANTHER" id="PTHR10773:SF19">
    <property type="match status" value="1"/>
</dbReference>
<dbReference type="AlphaFoldDB" id="A0A8K0CRZ3"/>